<gene>
    <name evidence="13" type="ORF">ACM44_04275</name>
</gene>
<evidence type="ECO:0000256" key="1">
    <source>
        <dbReference type="ARBA" id="ARBA00004571"/>
    </source>
</evidence>
<comment type="subcellular location">
    <subcellularLocation>
        <location evidence="1 8">Cell outer membrane</location>
        <topology evidence="1 8">Multi-pass membrane protein</topology>
    </subcellularLocation>
</comment>
<keyword evidence="13" id="KW-0675">Receptor</keyword>
<dbReference type="Pfam" id="PF13620">
    <property type="entry name" value="CarboxypepD_reg"/>
    <property type="match status" value="1"/>
</dbReference>
<dbReference type="GO" id="GO:0015344">
    <property type="term" value="F:siderophore uptake transmembrane transporter activity"/>
    <property type="evidence" value="ECO:0007669"/>
    <property type="project" value="TreeGrafter"/>
</dbReference>
<reference evidence="13 14" key="1">
    <citation type="journal article" date="2004" name="Int. J. Syst. Evol. Microbiol.">
        <title>Kaistella koreensis gen. nov., sp. nov., a novel member of the Chryseobacterium-Bergeyella-Riemerella branch.</title>
        <authorList>
            <person name="Kim M.K."/>
            <person name="Im W.T."/>
            <person name="Shin Y.K."/>
            <person name="Lim J.H."/>
            <person name="Kim S.H."/>
            <person name="Lee B.C."/>
            <person name="Park M.Y."/>
            <person name="Lee K.Y."/>
            <person name="Lee S.T."/>
        </authorList>
    </citation>
    <scope>NUCLEOTIDE SEQUENCE [LARGE SCALE GENOMIC DNA]</scope>
    <source>
        <strain evidence="13 14">CCUG 49689</strain>
    </source>
</reference>
<dbReference type="SUPFAM" id="SSF56935">
    <property type="entry name" value="Porins"/>
    <property type="match status" value="1"/>
</dbReference>
<evidence type="ECO:0000313" key="14">
    <source>
        <dbReference type="Proteomes" id="UP000035900"/>
    </source>
</evidence>
<keyword evidence="14" id="KW-1185">Reference proteome</keyword>
<dbReference type="Gene3D" id="2.40.170.20">
    <property type="entry name" value="TonB-dependent receptor, beta-barrel domain"/>
    <property type="match status" value="1"/>
</dbReference>
<proteinExistence type="inferred from homology"/>
<feature type="domain" description="TonB-dependent receptor plug" evidence="11">
    <location>
        <begin position="159"/>
        <end position="237"/>
    </location>
</feature>
<evidence type="ECO:0000256" key="10">
    <source>
        <dbReference type="SAM" id="SignalP"/>
    </source>
</evidence>
<keyword evidence="6 8" id="KW-0472">Membrane</keyword>
<evidence type="ECO:0000256" key="9">
    <source>
        <dbReference type="SAM" id="MobiDB-lite"/>
    </source>
</evidence>
<evidence type="ECO:0000313" key="13">
    <source>
        <dbReference type="EMBL" id="KMQ71860.1"/>
    </source>
</evidence>
<dbReference type="GO" id="GO:0009279">
    <property type="term" value="C:cell outer membrane"/>
    <property type="evidence" value="ECO:0007669"/>
    <property type="project" value="UniProtKB-SubCell"/>
</dbReference>
<dbReference type="PATRIC" id="fig|1304281.5.peg.922"/>
<dbReference type="SUPFAM" id="SSF49464">
    <property type="entry name" value="Carboxypeptidase regulatory domain-like"/>
    <property type="match status" value="1"/>
</dbReference>
<dbReference type="STRING" id="1304281.ACM44_04275"/>
<dbReference type="OrthoDB" id="8764943at2"/>
<dbReference type="InterPro" id="IPR039426">
    <property type="entry name" value="TonB-dep_rcpt-like"/>
</dbReference>
<evidence type="ECO:0000256" key="6">
    <source>
        <dbReference type="ARBA" id="ARBA00023136"/>
    </source>
</evidence>
<sequence>MNDRIEISSIIRKRTLGLTLVLGAASFAFAQQKVNVSGKIVDKQNQAVPYASVTFGNKANKQFSDATLTDEKGGFEIGLVPGNYDVTIEAIGYKKITSNRQISNAGNLGNLTVESESSGPLSKTQDIQGVTIVATTKPVKVEIDKKTYDVKSDLTAIGGNLQDVLQNVPSVSVDPDGTVSMRGSSNVKFLVNGKPSALLGIDDGANALQSIPADQIDRIEVITNPSAKFDASGTAGILNIILKKTTKMGFNGSVVGTLGYLPRTSLNTNLSWKKGNLTWFLNGGGGYTESKGKNWTDAVYSVYPNYPDANGTQFLQRGYQSTESKNFFKNYNGSAGMVYDLNANNSVNASVTLRRFESESNSPVTYTDYLTDNTIATGYRNSTGNNSNNGIQGDFGFDHKFDDKGQNLSFSLSLQRNDSDSQSLIDQNYRQKSLQDKLNQNTLSKSLVGKIDYELPIGEQSMFNVGYKIDANKNDYSFNVLRNIGDGFSTIGVEPYNNNTNYSELINAAYIQFKSKINNFGYQVGLRDELSNITINYQNLSGTDNINDKKKNYNNLFPSVFLSYDLGKNNQFLLNYSRRISRPRSWFLVPYMSFNDSQNIFKGNADLNPSYIDSFELGYNLSKKKFTLNPVVYFKRENDDVKMALAFVNGTFITQPMNLGVDQRIGLDLNYSYDPFSWWKIMGEFDLYQYKTTGDYYYSSEDPNDPNQTIQNHVSFDGKGNSARIRMSNTFKIDKTFNIQLQGNYRAAQIEGANDNKAMYFVNLGATKTIWKGDGTIAFNIQDIFNTRSRNVIQTGNGFTRESFMQWSPRQFSLSLTYRFKQGEKVDQPKRKKDINANDQGGEDQGPPM</sequence>
<keyword evidence="3 8" id="KW-1134">Transmembrane beta strand</keyword>
<dbReference type="PANTHER" id="PTHR30069">
    <property type="entry name" value="TONB-DEPENDENT OUTER MEMBRANE RECEPTOR"/>
    <property type="match status" value="1"/>
</dbReference>
<evidence type="ECO:0000256" key="7">
    <source>
        <dbReference type="ARBA" id="ARBA00023237"/>
    </source>
</evidence>
<feature type="chain" id="PRO_5005290985" evidence="10">
    <location>
        <begin position="31"/>
        <end position="849"/>
    </location>
</feature>
<keyword evidence="2 8" id="KW-0813">Transport</keyword>
<accession>A0A0J7LS97</accession>
<evidence type="ECO:0000256" key="5">
    <source>
        <dbReference type="ARBA" id="ARBA00022729"/>
    </source>
</evidence>
<dbReference type="Gene3D" id="2.60.40.1120">
    <property type="entry name" value="Carboxypeptidase-like, regulatory domain"/>
    <property type="match status" value="1"/>
</dbReference>
<dbReference type="PANTHER" id="PTHR30069:SF29">
    <property type="entry name" value="HEMOGLOBIN AND HEMOGLOBIN-HAPTOGLOBIN-BINDING PROTEIN 1-RELATED"/>
    <property type="match status" value="1"/>
</dbReference>
<evidence type="ECO:0000256" key="8">
    <source>
        <dbReference type="PROSITE-ProRule" id="PRU01360"/>
    </source>
</evidence>
<keyword evidence="4 8" id="KW-0812">Transmembrane</keyword>
<evidence type="ECO:0000259" key="11">
    <source>
        <dbReference type="Pfam" id="PF07715"/>
    </source>
</evidence>
<dbReference type="InterPro" id="IPR008969">
    <property type="entry name" value="CarboxyPept-like_regulatory"/>
</dbReference>
<dbReference type="InterPro" id="IPR012910">
    <property type="entry name" value="Plug_dom"/>
</dbReference>
<dbReference type="PROSITE" id="PS52016">
    <property type="entry name" value="TONB_DEPENDENT_REC_3"/>
    <property type="match status" value="1"/>
</dbReference>
<evidence type="ECO:0000256" key="3">
    <source>
        <dbReference type="ARBA" id="ARBA00022452"/>
    </source>
</evidence>
<dbReference type="RefSeq" id="WP_048498827.1">
    <property type="nucleotide sequence ID" value="NZ_LFNG01000005.1"/>
</dbReference>
<dbReference type="Gene3D" id="2.170.130.10">
    <property type="entry name" value="TonB-dependent receptor, plug domain"/>
    <property type="match status" value="1"/>
</dbReference>
<dbReference type="Pfam" id="PF14905">
    <property type="entry name" value="OMP_b-brl_3"/>
    <property type="match status" value="1"/>
</dbReference>
<dbReference type="GO" id="GO:0044718">
    <property type="term" value="P:siderophore transmembrane transport"/>
    <property type="evidence" value="ECO:0007669"/>
    <property type="project" value="TreeGrafter"/>
</dbReference>
<evidence type="ECO:0000256" key="4">
    <source>
        <dbReference type="ARBA" id="ARBA00022692"/>
    </source>
</evidence>
<dbReference type="InterPro" id="IPR036942">
    <property type="entry name" value="Beta-barrel_TonB_sf"/>
</dbReference>
<protein>
    <submittedName>
        <fullName evidence="13">TonB-dependent receptor</fullName>
    </submittedName>
</protein>
<feature type="signal peptide" evidence="10">
    <location>
        <begin position="1"/>
        <end position="30"/>
    </location>
</feature>
<dbReference type="InterPro" id="IPR041700">
    <property type="entry name" value="OMP_b-brl_3"/>
</dbReference>
<feature type="domain" description="Outer membrane protein beta-barrel" evidence="12">
    <location>
        <begin position="399"/>
        <end position="818"/>
    </location>
</feature>
<organism evidence="13 14">
    <name type="scientific">Chryseobacterium koreense CCUG 49689</name>
    <dbReference type="NCBI Taxonomy" id="1304281"/>
    <lineage>
        <taxon>Bacteria</taxon>
        <taxon>Pseudomonadati</taxon>
        <taxon>Bacteroidota</taxon>
        <taxon>Flavobacteriia</taxon>
        <taxon>Flavobacteriales</taxon>
        <taxon>Weeksellaceae</taxon>
        <taxon>Chryseobacterium group</taxon>
        <taxon>Chryseobacterium</taxon>
    </lineage>
</organism>
<name>A0A0J7LS97_9FLAO</name>
<dbReference type="EMBL" id="LFNG01000005">
    <property type="protein sequence ID" value="KMQ71860.1"/>
    <property type="molecule type" value="Genomic_DNA"/>
</dbReference>
<comment type="similarity">
    <text evidence="8">Belongs to the TonB-dependent receptor family.</text>
</comment>
<evidence type="ECO:0000256" key="2">
    <source>
        <dbReference type="ARBA" id="ARBA00022448"/>
    </source>
</evidence>
<keyword evidence="7 8" id="KW-0998">Cell outer membrane</keyword>
<keyword evidence="5 10" id="KW-0732">Signal</keyword>
<feature type="region of interest" description="Disordered" evidence="9">
    <location>
        <begin position="823"/>
        <end position="849"/>
    </location>
</feature>
<comment type="caution">
    <text evidence="13">The sequence shown here is derived from an EMBL/GenBank/DDBJ whole genome shotgun (WGS) entry which is preliminary data.</text>
</comment>
<dbReference type="Pfam" id="PF07715">
    <property type="entry name" value="Plug"/>
    <property type="match status" value="1"/>
</dbReference>
<dbReference type="Proteomes" id="UP000035900">
    <property type="component" value="Unassembled WGS sequence"/>
</dbReference>
<dbReference type="AlphaFoldDB" id="A0A0J7LS97"/>
<evidence type="ECO:0000259" key="12">
    <source>
        <dbReference type="Pfam" id="PF14905"/>
    </source>
</evidence>
<dbReference type="InterPro" id="IPR037066">
    <property type="entry name" value="Plug_dom_sf"/>
</dbReference>